<sequence>LPLLLLIVYIARLVSSRVCFRFEEGMKACAKKYNLPVPNDQSVGYDFGYGSLNETEEMCRTRGHITIFQCMQRILERKCQNNAEERYLKTIWSFTLDTRRSEQAATYLCKEHNLQIFRRHKNGCLRMQEKKAEICAQTRNSTMSEVVNALRSESSRSYATPEIYLDRLKSILEKYECNLHKATLQLHADICTETLLRSIKAKLDCLYNLLRDTCHPDATLLILNYFKETLPPGCIFSPSAEAERKPLPLLPQLLPLSHSNAVPQSPSHRRNHAEVMSDFPHARYVNDGFYDDQISAHITSRAMSLTLFSMLYLILLMLRKGKYQGLLLQFTFQFDLD</sequence>
<feature type="signal peptide" evidence="1">
    <location>
        <begin position="1"/>
        <end position="16"/>
    </location>
</feature>
<evidence type="ECO:0000256" key="1">
    <source>
        <dbReference type="SAM" id="SignalP"/>
    </source>
</evidence>
<accession>A0A158R7S3</accession>
<name>A0A158R7S3_TAEAS</name>
<evidence type="ECO:0000313" key="2">
    <source>
        <dbReference type="WBParaSite" id="TASK_0000430101-mRNA-1"/>
    </source>
</evidence>
<feature type="chain" id="PRO_5007631610" evidence="1">
    <location>
        <begin position="17"/>
        <end position="337"/>
    </location>
</feature>
<protein>
    <submittedName>
        <fullName evidence="2">Golgi apparatus protein 1</fullName>
    </submittedName>
</protein>
<organism evidence="2">
    <name type="scientific">Taenia asiatica</name>
    <name type="common">Asian tapeworm</name>
    <dbReference type="NCBI Taxonomy" id="60517"/>
    <lineage>
        <taxon>Eukaryota</taxon>
        <taxon>Metazoa</taxon>
        <taxon>Spiralia</taxon>
        <taxon>Lophotrochozoa</taxon>
        <taxon>Platyhelminthes</taxon>
        <taxon>Cestoda</taxon>
        <taxon>Eucestoda</taxon>
        <taxon>Cyclophyllidea</taxon>
        <taxon>Taeniidae</taxon>
        <taxon>Taenia</taxon>
    </lineage>
</organism>
<dbReference type="WBParaSite" id="TASK_0000430101-mRNA-1">
    <property type="protein sequence ID" value="TASK_0000430101-mRNA-1"/>
    <property type="gene ID" value="TASK_0000430101"/>
</dbReference>
<proteinExistence type="predicted"/>
<keyword evidence="1" id="KW-0732">Signal</keyword>
<dbReference type="AlphaFoldDB" id="A0A158R7S3"/>
<reference evidence="2" key="1">
    <citation type="submission" date="2016-04" db="UniProtKB">
        <authorList>
            <consortium name="WormBaseParasite"/>
        </authorList>
    </citation>
    <scope>IDENTIFICATION</scope>
</reference>